<evidence type="ECO:0000313" key="1">
    <source>
        <dbReference type="Proteomes" id="UP001652620"/>
    </source>
</evidence>
<organism evidence="1 2">
    <name type="scientific">Bactrocera dorsalis</name>
    <name type="common">Oriental fruit fly</name>
    <name type="synonym">Dacus dorsalis</name>
    <dbReference type="NCBI Taxonomy" id="27457"/>
    <lineage>
        <taxon>Eukaryota</taxon>
        <taxon>Metazoa</taxon>
        <taxon>Ecdysozoa</taxon>
        <taxon>Arthropoda</taxon>
        <taxon>Hexapoda</taxon>
        <taxon>Insecta</taxon>
        <taxon>Pterygota</taxon>
        <taxon>Neoptera</taxon>
        <taxon>Endopterygota</taxon>
        <taxon>Diptera</taxon>
        <taxon>Brachycera</taxon>
        <taxon>Muscomorpha</taxon>
        <taxon>Tephritoidea</taxon>
        <taxon>Tephritidae</taxon>
        <taxon>Bactrocera</taxon>
        <taxon>Bactrocera</taxon>
    </lineage>
</organism>
<dbReference type="KEGG" id="bdr:115066398"/>
<dbReference type="PANTHER" id="PTHR20898:SF0">
    <property type="entry name" value="DAEDALUS ON 3-RELATED"/>
    <property type="match status" value="1"/>
</dbReference>
<protein>
    <submittedName>
        <fullName evidence="2">Uncharacterized protein LOC115066398</fullName>
    </submittedName>
</protein>
<dbReference type="RefSeq" id="XP_029407424.2">
    <property type="nucleotide sequence ID" value="XM_029551564.2"/>
</dbReference>
<dbReference type="Proteomes" id="UP001652620">
    <property type="component" value="Chromosome 1"/>
</dbReference>
<gene>
    <name evidence="2" type="primary">LOC115066398</name>
</gene>
<proteinExistence type="predicted"/>
<dbReference type="InterPro" id="IPR010512">
    <property type="entry name" value="DUF1091"/>
</dbReference>
<reference evidence="1" key="1">
    <citation type="submission" date="2025-05" db="UniProtKB">
        <authorList>
            <consortium name="RefSeq"/>
        </authorList>
    </citation>
    <scope>NUCLEOTIDE SEQUENCE [LARGE SCALE GENOMIC DNA]</scope>
</reference>
<keyword evidence="1" id="KW-1185">Reference proteome</keyword>
<dbReference type="Pfam" id="PF06477">
    <property type="entry name" value="DUF1091"/>
    <property type="match status" value="1"/>
</dbReference>
<dbReference type="PANTHER" id="PTHR20898">
    <property type="entry name" value="DAEDALUS ON 3-RELATED-RELATED"/>
    <property type="match status" value="1"/>
</dbReference>
<dbReference type="GeneID" id="115066398"/>
<accession>A0A8N4QJV8</accession>
<dbReference type="OrthoDB" id="7859583at2759"/>
<sequence length="192" mass="21425">MTEIVTACFLKLLTVSLLISYSSGLLVVKTLNVECFGASSYIRNISCKLKPVNRDKSLLYMDADVVNTLNLSIHLQLLKKNDANNFQPFMLNIRASVCDVMDNKISSTYISIIKKILKNTTNVLHPCPYTGHLMASGLYFDTKLFPVNPPLGIYKAVAIFHNGVTGDWVGKIIFQGELREVQHKKTRPVTSS</sequence>
<dbReference type="AlphaFoldDB" id="A0A8N4QJV8"/>
<name>A0A8N4QJV8_BACDO</name>
<reference evidence="2" key="2">
    <citation type="submission" date="2025-08" db="UniProtKB">
        <authorList>
            <consortium name="RefSeq"/>
        </authorList>
    </citation>
    <scope>IDENTIFICATION</scope>
    <source>
        <tissue evidence="2">Adult</tissue>
    </source>
</reference>
<evidence type="ECO:0000313" key="2">
    <source>
        <dbReference type="RefSeq" id="XP_029407424.2"/>
    </source>
</evidence>